<dbReference type="SFLD" id="SFLDF00357">
    <property type="entry name" value="ExsD-like"/>
    <property type="match status" value="1"/>
</dbReference>
<dbReference type="GO" id="GO:0008616">
    <property type="term" value="P:tRNA queuosine(34) biosynthetic process"/>
    <property type="evidence" value="ECO:0007669"/>
    <property type="project" value="UniProtKB-UniRule"/>
</dbReference>
<evidence type="ECO:0000256" key="5">
    <source>
        <dbReference type="ARBA" id="ARBA00023004"/>
    </source>
</evidence>
<dbReference type="InterPro" id="IPR024924">
    <property type="entry name" value="7-CO-7-deazaguanine_synth-like"/>
</dbReference>
<comment type="subunit">
    <text evidence="8">Homodimer.</text>
</comment>
<feature type="binding site" evidence="8">
    <location>
        <position position="66"/>
    </location>
    <ligand>
        <name>Mg(2+)</name>
        <dbReference type="ChEBI" id="CHEBI:18420"/>
    </ligand>
</feature>
<feature type="binding site" evidence="8">
    <location>
        <begin position="63"/>
        <end position="65"/>
    </location>
    <ligand>
        <name>S-adenosyl-L-methionine</name>
        <dbReference type="ChEBI" id="CHEBI:59789"/>
    </ligand>
</feature>
<dbReference type="PANTHER" id="PTHR42836">
    <property type="entry name" value="7-CARBOXY-7-DEAZAGUANINE SYNTHASE"/>
    <property type="match status" value="1"/>
</dbReference>
<evidence type="ECO:0000256" key="2">
    <source>
        <dbReference type="ARBA" id="ARBA00022691"/>
    </source>
</evidence>
<evidence type="ECO:0000256" key="4">
    <source>
        <dbReference type="ARBA" id="ARBA00022842"/>
    </source>
</evidence>
<feature type="binding site" evidence="8">
    <location>
        <position position="61"/>
    </location>
    <ligand>
        <name>[4Fe-4S] cluster</name>
        <dbReference type="ChEBI" id="CHEBI:49883"/>
        <note>4Fe-4S-S-AdoMet</note>
    </ligand>
</feature>
<evidence type="ECO:0000259" key="10">
    <source>
        <dbReference type="PROSITE" id="PS51918"/>
    </source>
</evidence>
<comment type="function">
    <text evidence="8">Catalyzes the complex heterocyclic radical-mediated conversion of 6-carboxy-5,6,7,8-tetrahydropterin (CPH4) to 7-carboxy-7-deazaguanine (CDG), a step common to the biosynthetic pathways of all 7-deazapurine-containing compounds.</text>
</comment>
<feature type="binding site" evidence="8">
    <location>
        <position position="104"/>
    </location>
    <ligand>
        <name>substrate</name>
    </ligand>
</feature>
<dbReference type="PIRSF" id="PIRSF000370">
    <property type="entry name" value="QueE"/>
    <property type="match status" value="1"/>
</dbReference>
<dbReference type="EC" id="4.3.99.3" evidence="8"/>
<dbReference type="OrthoDB" id="9792276at2"/>
<evidence type="ECO:0000256" key="6">
    <source>
        <dbReference type="ARBA" id="ARBA00023014"/>
    </source>
</evidence>
<dbReference type="UniPathway" id="UPA00391"/>
<dbReference type="Proteomes" id="UP000294887">
    <property type="component" value="Unassembled WGS sequence"/>
</dbReference>
<dbReference type="PANTHER" id="PTHR42836:SF1">
    <property type="entry name" value="7-CARBOXY-7-DEAZAGUANINE SYNTHASE"/>
    <property type="match status" value="1"/>
</dbReference>
<dbReference type="Gene3D" id="3.20.20.70">
    <property type="entry name" value="Aldolase class I"/>
    <property type="match status" value="1"/>
</dbReference>
<reference evidence="11 12" key="1">
    <citation type="submission" date="2019-03" db="EMBL/GenBank/DDBJ databases">
        <title>Genomic Encyclopedia of Type Strains, Phase IV (KMG-IV): sequencing the most valuable type-strain genomes for metagenomic binning, comparative biology and taxonomic classification.</title>
        <authorList>
            <person name="Goeker M."/>
        </authorList>
    </citation>
    <scope>NUCLEOTIDE SEQUENCE [LARGE SCALE GENOMIC DNA]</scope>
    <source>
        <strain evidence="11 12">DSM 24830</strain>
    </source>
</reference>
<keyword evidence="7 8" id="KW-0456">Lyase</keyword>
<feature type="binding site" evidence="8">
    <location>
        <position position="106"/>
    </location>
    <ligand>
        <name>S-adenosyl-L-methionine</name>
        <dbReference type="ChEBI" id="CHEBI:59789"/>
    </ligand>
</feature>
<keyword evidence="12" id="KW-1185">Reference proteome</keyword>
<evidence type="ECO:0000313" key="11">
    <source>
        <dbReference type="EMBL" id="TCJ85213.1"/>
    </source>
</evidence>
<keyword evidence="8" id="KW-0671">Queuosine biosynthesis</keyword>
<proteinExistence type="inferred from homology"/>
<evidence type="ECO:0000313" key="12">
    <source>
        <dbReference type="Proteomes" id="UP000294887"/>
    </source>
</evidence>
<keyword evidence="5 8" id="KW-0408">Iron</keyword>
<dbReference type="InterPro" id="IPR007197">
    <property type="entry name" value="rSAM"/>
</dbReference>
<dbReference type="GO" id="GO:0000287">
    <property type="term" value="F:magnesium ion binding"/>
    <property type="evidence" value="ECO:0007669"/>
    <property type="project" value="UniProtKB-UniRule"/>
</dbReference>
<dbReference type="SUPFAM" id="SSF102114">
    <property type="entry name" value="Radical SAM enzymes"/>
    <property type="match status" value="1"/>
</dbReference>
<keyword evidence="6 8" id="KW-0411">Iron-sulfur</keyword>
<protein>
    <recommendedName>
        <fullName evidence="8">7-carboxy-7-deazaguanine synthase</fullName>
        <shortName evidence="8">CDG synthase</shortName>
        <ecNumber evidence="8">4.3.99.3</ecNumber>
    </recommendedName>
    <alternativeName>
        <fullName evidence="8">Queuosine biosynthesis protein QueE</fullName>
    </alternativeName>
</protein>
<feature type="binding site" evidence="8">
    <location>
        <begin position="38"/>
        <end position="40"/>
    </location>
    <ligand>
        <name>substrate</name>
    </ligand>
</feature>
<dbReference type="NCBIfam" id="TIGR03365">
    <property type="entry name" value="Bsubt_queE"/>
    <property type="match status" value="1"/>
</dbReference>
<dbReference type="HAMAP" id="MF_00917">
    <property type="entry name" value="QueE"/>
    <property type="match status" value="1"/>
</dbReference>
<feature type="compositionally biased region" description="Polar residues" evidence="9">
    <location>
        <begin position="11"/>
        <end position="21"/>
    </location>
</feature>
<dbReference type="InterPro" id="IPR017742">
    <property type="entry name" value="Deazaguanine_synth"/>
</dbReference>
<keyword evidence="3 8" id="KW-0479">Metal-binding</keyword>
<feature type="binding site" evidence="8">
    <location>
        <position position="57"/>
    </location>
    <ligand>
        <name>[4Fe-4S] cluster</name>
        <dbReference type="ChEBI" id="CHEBI:49883"/>
        <note>4Fe-4S-S-AdoMet</note>
    </ligand>
</feature>
<comment type="cofactor">
    <cofactor evidence="8">
        <name>Mg(2+)</name>
        <dbReference type="ChEBI" id="CHEBI:18420"/>
    </cofactor>
</comment>
<dbReference type="InterPro" id="IPR013785">
    <property type="entry name" value="Aldolase_TIM"/>
</dbReference>
<comment type="cofactor">
    <cofactor evidence="8">
        <name>S-adenosyl-L-methionine</name>
        <dbReference type="ChEBI" id="CHEBI:59789"/>
    </cofactor>
    <text evidence="8">Binds 1 S-adenosyl-L-methionine per subunit.</text>
</comment>
<evidence type="ECO:0000256" key="7">
    <source>
        <dbReference type="ARBA" id="ARBA00023239"/>
    </source>
</evidence>
<comment type="cofactor">
    <cofactor evidence="8">
        <name>[4Fe-4S] cluster</name>
        <dbReference type="ChEBI" id="CHEBI:49883"/>
    </cofactor>
    <text evidence="8">Binds 1 [4Fe-4S] cluster. The cluster is coordinated with 3 cysteines and an exchangeable S-adenosyl-L-methionine.</text>
</comment>
<dbReference type="RefSeq" id="WP_131906914.1">
    <property type="nucleotide sequence ID" value="NZ_BAAAFU010000001.1"/>
</dbReference>
<feature type="domain" description="Radical SAM core" evidence="10">
    <location>
        <begin position="44"/>
        <end position="263"/>
    </location>
</feature>
<comment type="caution">
    <text evidence="8">Lacks conserved residue(s) required for the propagation of feature annotation.</text>
</comment>
<dbReference type="GO" id="GO:0016840">
    <property type="term" value="F:carbon-nitrogen lyase activity"/>
    <property type="evidence" value="ECO:0007669"/>
    <property type="project" value="UniProtKB-UniRule"/>
</dbReference>
<keyword evidence="4 8" id="KW-0460">Magnesium</keyword>
<evidence type="ECO:0000256" key="8">
    <source>
        <dbReference type="HAMAP-Rule" id="MF_00917"/>
    </source>
</evidence>
<evidence type="ECO:0000256" key="9">
    <source>
        <dbReference type="SAM" id="MobiDB-lite"/>
    </source>
</evidence>
<comment type="pathway">
    <text evidence="8">Purine metabolism; 7-cyano-7-deazaguanine biosynthesis.</text>
</comment>
<dbReference type="InterPro" id="IPR058240">
    <property type="entry name" value="rSAM_sf"/>
</dbReference>
<dbReference type="GO" id="GO:1904047">
    <property type="term" value="F:S-adenosyl-L-methionine binding"/>
    <property type="evidence" value="ECO:0007669"/>
    <property type="project" value="UniProtKB-UniRule"/>
</dbReference>
<evidence type="ECO:0000256" key="1">
    <source>
        <dbReference type="ARBA" id="ARBA00022485"/>
    </source>
</evidence>
<name>A0A4R1EVA2_9GAMM</name>
<dbReference type="PROSITE" id="PS51918">
    <property type="entry name" value="RADICAL_SAM"/>
    <property type="match status" value="1"/>
</dbReference>
<dbReference type="SFLD" id="SFLDS00029">
    <property type="entry name" value="Radical_SAM"/>
    <property type="match status" value="1"/>
</dbReference>
<keyword evidence="2 8" id="KW-0949">S-adenosyl-L-methionine</keyword>
<keyword evidence="1 8" id="KW-0004">4Fe-4S</keyword>
<dbReference type="Pfam" id="PF13353">
    <property type="entry name" value="Fer4_12"/>
    <property type="match status" value="1"/>
</dbReference>
<organism evidence="11 12">
    <name type="scientific">Cocleimonas flava</name>
    <dbReference type="NCBI Taxonomy" id="634765"/>
    <lineage>
        <taxon>Bacteria</taxon>
        <taxon>Pseudomonadati</taxon>
        <taxon>Pseudomonadota</taxon>
        <taxon>Gammaproteobacteria</taxon>
        <taxon>Thiotrichales</taxon>
        <taxon>Thiotrichaceae</taxon>
        <taxon>Cocleimonas</taxon>
    </lineage>
</organism>
<sequence>MSIPSIVTPPLSGTFSTESVSNDSTDLISISEIFGPTIQGEGALIGTQTIFVRTAGCDYRCSWCDTGYAVLPEFDNDWKNMDAESVFNKIESLSNKQAMWITLSGGNPAMQNLEPLIKLGQAKGYKFSMETQGSIAKPWFALLDQLTFSPKPPSSGMRFKHKGLQRCLDACETLEIINSQTHPDVSLKFVVADQDDLLWAKEIAEQYPQLPCYVQPCNNNADINVDNRSTADDLENKEENSPYDQKQKMLWLIDAVQSLNWTDVRVLPQLHVWLNVE</sequence>
<dbReference type="EMBL" id="SMFQ01000004">
    <property type="protein sequence ID" value="TCJ85213.1"/>
    <property type="molecule type" value="Genomic_DNA"/>
</dbReference>
<feature type="binding site" evidence="8">
    <location>
        <begin position="149"/>
        <end position="151"/>
    </location>
    <ligand>
        <name>S-adenosyl-L-methionine</name>
        <dbReference type="ChEBI" id="CHEBI:59789"/>
    </ligand>
</feature>
<accession>A0A4R1EVA2</accession>
<comment type="similarity">
    <text evidence="8">Belongs to the radical SAM superfamily. 7-carboxy-7-deazaguanine synthase family.</text>
</comment>
<gene>
    <name evidence="8" type="primary">queE</name>
    <name evidence="11" type="ORF">EV695_3180</name>
</gene>
<comment type="catalytic activity">
    <reaction evidence="8">
        <text>6-carboxy-5,6,7,8-tetrahydropterin + H(+) = 7-carboxy-7-carbaguanine + NH4(+)</text>
        <dbReference type="Rhea" id="RHEA:27974"/>
        <dbReference type="ChEBI" id="CHEBI:15378"/>
        <dbReference type="ChEBI" id="CHEBI:28938"/>
        <dbReference type="ChEBI" id="CHEBI:61032"/>
        <dbReference type="ChEBI" id="CHEBI:61036"/>
        <dbReference type="EC" id="4.3.99.3"/>
    </reaction>
</comment>
<comment type="caution">
    <text evidence="11">The sequence shown here is derived from an EMBL/GenBank/DDBJ whole genome shotgun (WGS) entry which is preliminary data.</text>
</comment>
<feature type="binding site" evidence="8">
    <location>
        <position position="53"/>
    </location>
    <ligand>
        <name>substrate</name>
    </ligand>
</feature>
<feature type="region of interest" description="Disordered" evidence="9">
    <location>
        <begin position="1"/>
        <end position="21"/>
    </location>
</feature>
<evidence type="ECO:0000256" key="3">
    <source>
        <dbReference type="ARBA" id="ARBA00022723"/>
    </source>
</evidence>
<dbReference type="GO" id="GO:0051539">
    <property type="term" value="F:4 iron, 4 sulfur cluster binding"/>
    <property type="evidence" value="ECO:0007669"/>
    <property type="project" value="UniProtKB-UniRule"/>
</dbReference>
<dbReference type="AlphaFoldDB" id="A0A4R1EVA2"/>
<feature type="binding site" evidence="8">
    <location>
        <position position="64"/>
    </location>
    <ligand>
        <name>[4Fe-4S] cluster</name>
        <dbReference type="ChEBI" id="CHEBI:49883"/>
        <note>4Fe-4S-S-AdoMet</note>
    </ligand>
</feature>